<name>A0ACC1QD81_9HYPO</name>
<accession>A0ACC1QD81</accession>
<evidence type="ECO:0000313" key="1">
    <source>
        <dbReference type="EMBL" id="KAJ3473116.1"/>
    </source>
</evidence>
<reference evidence="1" key="1">
    <citation type="submission" date="2022-07" db="EMBL/GenBank/DDBJ databases">
        <title>Genome Sequence of Lecanicillium saksenae.</title>
        <authorList>
            <person name="Buettner E."/>
        </authorList>
    </citation>
    <scope>NUCLEOTIDE SEQUENCE</scope>
    <source>
        <strain evidence="1">VT-O1</strain>
    </source>
</reference>
<dbReference type="EMBL" id="JANAKD010002668">
    <property type="protein sequence ID" value="KAJ3473116.1"/>
    <property type="molecule type" value="Genomic_DNA"/>
</dbReference>
<gene>
    <name evidence="1" type="ORF">NLG97_g10509</name>
</gene>
<proteinExistence type="predicted"/>
<comment type="caution">
    <text evidence="1">The sequence shown here is derived from an EMBL/GenBank/DDBJ whole genome shotgun (WGS) entry which is preliminary data.</text>
</comment>
<evidence type="ECO:0000313" key="2">
    <source>
        <dbReference type="Proteomes" id="UP001148737"/>
    </source>
</evidence>
<sequence length="171" mass="18188">MTAASTSAAAALPRHKIRRRRADKPAITSRLILDDHIKSDVGILSADLFADLFPHLRNSTDDSSEIHHIAIAPWTPNASATGGAWCIVPVARSSSLPHSTVHFSPSSTALQSFAVTLQKIAPSKLTSHSRSGIEILVLDVATVPLETVFVSLEKNIPPSRSPTAPCLKTAS</sequence>
<dbReference type="Proteomes" id="UP001148737">
    <property type="component" value="Unassembled WGS sequence"/>
</dbReference>
<protein>
    <submittedName>
        <fullName evidence="1">Uncharacterized protein</fullName>
    </submittedName>
</protein>
<keyword evidence="2" id="KW-1185">Reference proteome</keyword>
<organism evidence="1 2">
    <name type="scientific">Lecanicillium saksenae</name>
    <dbReference type="NCBI Taxonomy" id="468837"/>
    <lineage>
        <taxon>Eukaryota</taxon>
        <taxon>Fungi</taxon>
        <taxon>Dikarya</taxon>
        <taxon>Ascomycota</taxon>
        <taxon>Pezizomycotina</taxon>
        <taxon>Sordariomycetes</taxon>
        <taxon>Hypocreomycetidae</taxon>
        <taxon>Hypocreales</taxon>
        <taxon>Cordycipitaceae</taxon>
        <taxon>Lecanicillium</taxon>
    </lineage>
</organism>